<comment type="caution">
    <text evidence="2">The sequence shown here is derived from an EMBL/GenBank/DDBJ whole genome shotgun (WGS) entry which is preliminary data.</text>
</comment>
<dbReference type="AlphaFoldDB" id="A0A0H1B3H9"/>
<evidence type="ECO:0000313" key="3">
    <source>
        <dbReference type="Proteomes" id="UP000053573"/>
    </source>
</evidence>
<dbReference type="Gene3D" id="3.40.50.1820">
    <property type="entry name" value="alpha/beta hydrolase"/>
    <property type="match status" value="1"/>
</dbReference>
<feature type="domain" description="AB hydrolase-1" evidence="1">
    <location>
        <begin position="48"/>
        <end position="311"/>
    </location>
</feature>
<dbReference type="SUPFAM" id="SSF53474">
    <property type="entry name" value="alpha/beta-Hydrolases"/>
    <property type="match status" value="1"/>
</dbReference>
<dbReference type="OrthoDB" id="294702at2759"/>
<accession>A0A0H1B3H9</accession>
<evidence type="ECO:0000313" key="2">
    <source>
        <dbReference type="EMBL" id="KLJ05567.1"/>
    </source>
</evidence>
<sequence>MEPTDTDWERGEHIGFVSIANHCLRVTVHGPDRRRGDPIVIVLTNVATSSGQWIPFRRLLSRRVRTMLYDRSGLGDSEEMPNPTDPTARNIALELDVLLVAAKIGPPYIIVCHSFGAIVAREFLVLKNVNAGLHDIVGMVFVEGDQENTHSLLKTDENVRRMSQGQDLLRATGLYEEMVLEPERREGLYLEAELPLHQETAAAECGEIAESCQELGEKKQLEADPPLLGSVPVSVVIGDTARDHERIYEAGLRQGKQGIPSVAWQRRMAEYRELDEMLQLANLDLSTNGSVAIAENSGHNVHLTEPEVIVEEVEWILDVLNNSESE</sequence>
<dbReference type="EMBL" id="LDEV01003588">
    <property type="protein sequence ID" value="KLJ05567.1"/>
    <property type="molecule type" value="Genomic_DNA"/>
</dbReference>
<reference evidence="3" key="1">
    <citation type="journal article" date="2015" name="PLoS Genet.">
        <title>The dynamic genome and transcriptome of the human fungal pathogen Blastomyces and close relative Emmonsia.</title>
        <authorList>
            <person name="Munoz J.F."/>
            <person name="Gauthier G.M."/>
            <person name="Desjardins C.A."/>
            <person name="Gallo J.E."/>
            <person name="Holder J."/>
            <person name="Sullivan T.D."/>
            <person name="Marty A.J."/>
            <person name="Carmen J.C."/>
            <person name="Chen Z."/>
            <person name="Ding L."/>
            <person name="Gujja S."/>
            <person name="Magrini V."/>
            <person name="Misas E."/>
            <person name="Mitreva M."/>
            <person name="Priest M."/>
            <person name="Saif S."/>
            <person name="Whiston E.A."/>
            <person name="Young S."/>
            <person name="Zeng Q."/>
            <person name="Goldman W.E."/>
            <person name="Mardis E.R."/>
            <person name="Taylor J.W."/>
            <person name="McEwen J.G."/>
            <person name="Clay O.K."/>
            <person name="Klein B.S."/>
            <person name="Cuomo C.A."/>
        </authorList>
    </citation>
    <scope>NUCLEOTIDE SEQUENCE [LARGE SCALE GENOMIC DNA]</scope>
    <source>
        <strain evidence="3">UAMH 139</strain>
    </source>
</reference>
<gene>
    <name evidence="2" type="ORF">EMPG_10964</name>
</gene>
<evidence type="ECO:0000259" key="1">
    <source>
        <dbReference type="Pfam" id="PF12697"/>
    </source>
</evidence>
<proteinExistence type="predicted"/>
<keyword evidence="3" id="KW-1185">Reference proteome</keyword>
<organism evidence="2 3">
    <name type="scientific">Blastomyces silverae</name>
    <dbReference type="NCBI Taxonomy" id="2060906"/>
    <lineage>
        <taxon>Eukaryota</taxon>
        <taxon>Fungi</taxon>
        <taxon>Dikarya</taxon>
        <taxon>Ascomycota</taxon>
        <taxon>Pezizomycotina</taxon>
        <taxon>Eurotiomycetes</taxon>
        <taxon>Eurotiomycetidae</taxon>
        <taxon>Onygenales</taxon>
        <taxon>Ajellomycetaceae</taxon>
        <taxon>Blastomyces</taxon>
    </lineage>
</organism>
<protein>
    <recommendedName>
        <fullName evidence="1">AB hydrolase-1 domain-containing protein</fullName>
    </recommendedName>
</protein>
<dbReference type="STRING" id="2060906.A0A0H1B3H9"/>
<dbReference type="Proteomes" id="UP000053573">
    <property type="component" value="Unassembled WGS sequence"/>
</dbReference>
<dbReference type="Pfam" id="PF12697">
    <property type="entry name" value="Abhydrolase_6"/>
    <property type="match status" value="1"/>
</dbReference>
<dbReference type="InterPro" id="IPR029058">
    <property type="entry name" value="AB_hydrolase_fold"/>
</dbReference>
<name>A0A0H1B3H9_9EURO</name>
<dbReference type="InterPro" id="IPR000073">
    <property type="entry name" value="AB_hydrolase_1"/>
</dbReference>